<feature type="domain" description="Cullin family profile" evidence="5">
    <location>
        <begin position="387"/>
        <end position="622"/>
    </location>
</feature>
<dbReference type="SMART" id="SM00182">
    <property type="entry name" value="CULLIN"/>
    <property type="match status" value="1"/>
</dbReference>
<dbReference type="Pfam" id="PF00888">
    <property type="entry name" value="Cullin"/>
    <property type="match status" value="1"/>
</dbReference>
<dbReference type="InterPro" id="IPR016157">
    <property type="entry name" value="Cullin_CS"/>
</dbReference>
<dbReference type="GO" id="GO:0006511">
    <property type="term" value="P:ubiquitin-dependent protein catabolic process"/>
    <property type="evidence" value="ECO:0007669"/>
    <property type="project" value="InterPro"/>
</dbReference>
<dbReference type="PANTHER" id="PTHR11932">
    <property type="entry name" value="CULLIN"/>
    <property type="match status" value="1"/>
</dbReference>
<dbReference type="PROSITE" id="PS01256">
    <property type="entry name" value="CULLIN_1"/>
    <property type="match status" value="1"/>
</dbReference>
<dbReference type="Pfam" id="PF10557">
    <property type="entry name" value="Cullin_Nedd8"/>
    <property type="match status" value="1"/>
</dbReference>
<dbReference type="AlphaFoldDB" id="A0A2P6QC97"/>
<dbReference type="Gramene" id="PRQ31807">
    <property type="protein sequence ID" value="PRQ31807"/>
    <property type="gene ID" value="RchiOBHm_Chr5g0039501"/>
</dbReference>
<dbReference type="SUPFAM" id="SSF46785">
    <property type="entry name" value="Winged helix' DNA-binding domain"/>
    <property type="match status" value="1"/>
</dbReference>
<dbReference type="GO" id="GO:0031625">
    <property type="term" value="F:ubiquitin protein ligase binding"/>
    <property type="evidence" value="ECO:0007669"/>
    <property type="project" value="InterPro"/>
</dbReference>
<dbReference type="InterPro" id="IPR001373">
    <property type="entry name" value="Cullin_N"/>
</dbReference>
<evidence type="ECO:0000313" key="7">
    <source>
        <dbReference type="Proteomes" id="UP000238479"/>
    </source>
</evidence>
<dbReference type="InterPro" id="IPR045093">
    <property type="entry name" value="Cullin"/>
</dbReference>
<dbReference type="Pfam" id="PF26557">
    <property type="entry name" value="Cullin_AB"/>
    <property type="match status" value="1"/>
</dbReference>
<dbReference type="Proteomes" id="UP000238479">
    <property type="component" value="Chromosome 5"/>
</dbReference>
<dbReference type="GO" id="GO:0031461">
    <property type="term" value="C:cullin-RING ubiquitin ligase complex"/>
    <property type="evidence" value="ECO:0007669"/>
    <property type="project" value="InterPro"/>
</dbReference>
<reference evidence="6 7" key="1">
    <citation type="journal article" date="2018" name="Nat. Genet.">
        <title>The Rosa genome provides new insights in the design of modern roses.</title>
        <authorList>
            <person name="Bendahmane M."/>
        </authorList>
    </citation>
    <scope>NUCLEOTIDE SEQUENCE [LARGE SCALE GENOMIC DNA]</scope>
    <source>
        <strain evidence="7">cv. Old Blush</strain>
    </source>
</reference>
<dbReference type="FunFam" id="1.20.1310.10:FF:000001">
    <property type="entry name" value="Cullin 3"/>
    <property type="match status" value="1"/>
</dbReference>
<keyword evidence="7" id="KW-1185">Reference proteome</keyword>
<evidence type="ECO:0000256" key="3">
    <source>
        <dbReference type="PROSITE-ProRule" id="PRU00330"/>
    </source>
</evidence>
<evidence type="ECO:0000256" key="2">
    <source>
        <dbReference type="ARBA" id="ARBA00022843"/>
    </source>
</evidence>
<comment type="similarity">
    <text evidence="1 3 4">Belongs to the cullin family.</text>
</comment>
<comment type="caution">
    <text evidence="6">The sequence shown here is derived from an EMBL/GenBank/DDBJ whole genome shotgun (WGS) entry which is preliminary data.</text>
</comment>
<dbReference type="Gene3D" id="1.20.1310.10">
    <property type="entry name" value="Cullin Repeats"/>
    <property type="match status" value="4"/>
</dbReference>
<dbReference type="InterPro" id="IPR019559">
    <property type="entry name" value="Cullin_neddylation_domain"/>
</dbReference>
<dbReference type="FunFam" id="1.10.10.10:FF:000503">
    <property type="entry name" value="Cullin-1"/>
    <property type="match status" value="1"/>
</dbReference>
<keyword evidence="2" id="KW-0832">Ubl conjugation</keyword>
<dbReference type="SMART" id="SM00884">
    <property type="entry name" value="Cullin_Nedd8"/>
    <property type="match status" value="1"/>
</dbReference>
<dbReference type="FunFam" id="1.20.1310.10:FF:000020">
    <property type="entry name" value="Cullin-1, putative"/>
    <property type="match status" value="1"/>
</dbReference>
<dbReference type="InterPro" id="IPR059120">
    <property type="entry name" value="Cullin-like_AB"/>
</dbReference>
<dbReference type="SUPFAM" id="SSF75632">
    <property type="entry name" value="Cullin homology domain"/>
    <property type="match status" value="1"/>
</dbReference>
<name>A0A2P6QC97_ROSCH</name>
<dbReference type="InterPro" id="IPR036390">
    <property type="entry name" value="WH_DNA-bd_sf"/>
</dbReference>
<sequence>MERKIILLDEGWGHMQMGITKLKRILEGLPEPQFSSQEYMNLYTVIYNMCVQKPPHDYSEKLYNNYGDAFVEYIESTVLPSLREKHDEFMMRELVRRWSNHKLMVRWLTRFFQYLDRYYVCRNSKDPLKDAGLQRFKDHVYNEMNAKARDSLIALILREREGEQIDRALMKNVVDVFVEVGMGEMVNYEEEFEKHMVDDTGDYYSRKASIWIVEDSCPEYMMKAEEALRKEKERVSHYLHSGSEQKLLERVQQELLVVQGPQLLDKEGSGCRTLLRDDRVDDLSRMFRLYHKISQGLDPVAAMFKKHVTNEGTALVQQAEEATAAASGNKQGGGAGEPGLVFISKILELHDKYMGYVLSCFQNHSLFHKALKEAFEVFCNKSVAGYSSAELLATFCDSILKQMGASDQEAVEETLDKIVTVLAYFSDKDLFAEFCRKKLSRRLLMTPDDKNKNRADQLDNERMLLTKLKQQCGGQFTSKMEGMVTDITISRESEKNFKDYLGKDGTPKLELDFSVTVLTTGNWPSYKTSDLHLPEEMVKCIEVYKEYYDREKKHRKLSWIYSLGTCHVRGNFEPKPIEMHMSTYQAALLLLFNTSEKLSFSEILTQLNLTKDDVHRTLHSFSCAKYKILLKEPNTKTISPSDTFMFNSKFTDRNRKIRIPLPPLQDERKKVTEDVDKERKYTIDAALVRIMKSRKILGHQQLVTECLEQLQRTFKPDIKTIKRRIEDLITRDYLERDPENPNTFKYVA</sequence>
<evidence type="ECO:0000259" key="5">
    <source>
        <dbReference type="PROSITE" id="PS50069"/>
    </source>
</evidence>
<dbReference type="InterPro" id="IPR016158">
    <property type="entry name" value="Cullin_homology"/>
</dbReference>
<accession>A0A2P6QC97</accession>
<protein>
    <submittedName>
        <fullName evidence="6">Putative cullin protein, neddylation</fullName>
    </submittedName>
</protein>
<dbReference type="FunFam" id="1.20.1310.10:FF:000021">
    <property type="entry name" value="Cullin-1, putative"/>
    <property type="match status" value="1"/>
</dbReference>
<gene>
    <name evidence="6" type="ORF">RchiOBHm_Chr5g0039501</name>
</gene>
<dbReference type="InterPro" id="IPR036317">
    <property type="entry name" value="Cullin_homology_sf"/>
</dbReference>
<evidence type="ECO:0000256" key="1">
    <source>
        <dbReference type="ARBA" id="ARBA00006019"/>
    </source>
</evidence>
<dbReference type="STRING" id="74649.A0A2P6QC97"/>
<evidence type="ECO:0000256" key="4">
    <source>
        <dbReference type="RuleBase" id="RU003829"/>
    </source>
</evidence>
<dbReference type="InterPro" id="IPR016159">
    <property type="entry name" value="Cullin_repeat-like_dom_sf"/>
</dbReference>
<evidence type="ECO:0000313" key="6">
    <source>
        <dbReference type="EMBL" id="PRQ31807.1"/>
    </source>
</evidence>
<dbReference type="SUPFAM" id="SSF74788">
    <property type="entry name" value="Cullin repeat-like"/>
    <property type="match status" value="1"/>
</dbReference>
<dbReference type="EMBL" id="PDCK01000043">
    <property type="protein sequence ID" value="PRQ31807.1"/>
    <property type="molecule type" value="Genomic_DNA"/>
</dbReference>
<dbReference type="Gene3D" id="1.10.10.10">
    <property type="entry name" value="Winged helix-like DNA-binding domain superfamily/Winged helix DNA-binding domain"/>
    <property type="match status" value="1"/>
</dbReference>
<proteinExistence type="inferred from homology"/>
<dbReference type="InterPro" id="IPR036388">
    <property type="entry name" value="WH-like_DNA-bd_sf"/>
</dbReference>
<organism evidence="6 7">
    <name type="scientific">Rosa chinensis</name>
    <name type="common">China rose</name>
    <dbReference type="NCBI Taxonomy" id="74649"/>
    <lineage>
        <taxon>Eukaryota</taxon>
        <taxon>Viridiplantae</taxon>
        <taxon>Streptophyta</taxon>
        <taxon>Embryophyta</taxon>
        <taxon>Tracheophyta</taxon>
        <taxon>Spermatophyta</taxon>
        <taxon>Magnoliopsida</taxon>
        <taxon>eudicotyledons</taxon>
        <taxon>Gunneridae</taxon>
        <taxon>Pentapetalae</taxon>
        <taxon>rosids</taxon>
        <taxon>fabids</taxon>
        <taxon>Rosales</taxon>
        <taxon>Rosaceae</taxon>
        <taxon>Rosoideae</taxon>
        <taxon>Rosoideae incertae sedis</taxon>
        <taxon>Rosa</taxon>
    </lineage>
</organism>
<dbReference type="OrthoDB" id="27073at2759"/>
<dbReference type="Gene3D" id="3.30.230.130">
    <property type="entry name" value="Cullin, Chain C, Domain 2"/>
    <property type="match status" value="1"/>
</dbReference>
<dbReference type="PROSITE" id="PS50069">
    <property type="entry name" value="CULLIN_2"/>
    <property type="match status" value="1"/>
</dbReference>